<dbReference type="RefSeq" id="WP_066615551.1">
    <property type="nucleotide sequence ID" value="NZ_JBHSYQ010000003.1"/>
</dbReference>
<dbReference type="Pfam" id="PF14054">
    <property type="entry name" value="DUF4249"/>
    <property type="match status" value="1"/>
</dbReference>
<protein>
    <submittedName>
        <fullName evidence="1">DUF4249 domain-containing protein</fullName>
    </submittedName>
</protein>
<sequence>MLHRVFALLSGKQPQNSLRSLVLGGLLAASVLQSCETVVEIDIEPHTPKLALQYNLHNEITDQSLFVGRSQSVLSGNDLWRNGSVQNATVTIKDGNGNLQQSFVFKPHADDPKIGNYKPANSFTPVPGQNYTLSVSAPGFETVQGTLTMPVPVPVSTASFTPDSRNGEFVLSGLLRIQFNDLPNQQNYYRLHIKLLDQNGNQVGYFIQVEEDGDIFGEEVEKVRLYQVFDDGWANNGTISFLGKVEAYVGNMEPVEMEVTLEHITRDLFLYERSRENYEEDNPFAEPLNLHSNLQNGYGSFGGITVSKYKIAL</sequence>
<keyword evidence="2" id="KW-1185">Reference proteome</keyword>
<dbReference type="EMBL" id="JBHSYQ010000003">
    <property type="protein sequence ID" value="MFC6997324.1"/>
    <property type="molecule type" value="Genomic_DNA"/>
</dbReference>
<evidence type="ECO:0000313" key="2">
    <source>
        <dbReference type="Proteomes" id="UP001596405"/>
    </source>
</evidence>
<evidence type="ECO:0000313" key="1">
    <source>
        <dbReference type="EMBL" id="MFC6997324.1"/>
    </source>
</evidence>
<proteinExistence type="predicted"/>
<name>A0ABW2DHM4_9BACT</name>
<accession>A0ABW2DHM4</accession>
<organism evidence="1 2">
    <name type="scientific">Rufibacter roseus</name>
    <dbReference type="NCBI Taxonomy" id="1567108"/>
    <lineage>
        <taxon>Bacteria</taxon>
        <taxon>Pseudomonadati</taxon>
        <taxon>Bacteroidota</taxon>
        <taxon>Cytophagia</taxon>
        <taxon>Cytophagales</taxon>
        <taxon>Hymenobacteraceae</taxon>
        <taxon>Rufibacter</taxon>
    </lineage>
</organism>
<comment type="caution">
    <text evidence="1">The sequence shown here is derived from an EMBL/GenBank/DDBJ whole genome shotgun (WGS) entry which is preliminary data.</text>
</comment>
<dbReference type="PROSITE" id="PS51257">
    <property type="entry name" value="PROKAR_LIPOPROTEIN"/>
    <property type="match status" value="1"/>
</dbReference>
<gene>
    <name evidence="1" type="ORF">ACFQHR_06790</name>
</gene>
<dbReference type="Proteomes" id="UP001596405">
    <property type="component" value="Unassembled WGS sequence"/>
</dbReference>
<reference evidence="2" key="1">
    <citation type="journal article" date="2019" name="Int. J. Syst. Evol. Microbiol.">
        <title>The Global Catalogue of Microorganisms (GCM) 10K type strain sequencing project: providing services to taxonomists for standard genome sequencing and annotation.</title>
        <authorList>
            <consortium name="The Broad Institute Genomics Platform"/>
            <consortium name="The Broad Institute Genome Sequencing Center for Infectious Disease"/>
            <person name="Wu L."/>
            <person name="Ma J."/>
        </authorList>
    </citation>
    <scope>NUCLEOTIDE SEQUENCE [LARGE SCALE GENOMIC DNA]</scope>
    <source>
        <strain evidence="2">CGMCC 4.7393</strain>
    </source>
</reference>
<dbReference type="InterPro" id="IPR025345">
    <property type="entry name" value="DUF4249"/>
</dbReference>